<sequence>MLLRRGGYELSMVPRLAFLQTGHRMFKANALAETRPFFEDRLPADFCPFDLCLSDGTTAHRHARRTLSVLTGTQKPLQPGDLAMPYSFFPAVWDHGEDQHFEDYRRRQRVWRFFFGGHCSEASYRRIKKYTRLQPVDRHRVVGEVNRYFADSTLWIDCDEQLESAQRQRHESFVMIDNATYRPDASRWLGLLAQSDFFLAAPGCDYPLSHNAIEAIAVGTIPVLEYGSLFTPPLSDGENCITYQGIDGLRRAAARIETMDEHQIVKLRRGVIDYYESHLSPAAFCRDLEDAATKRLHLFPYLTPAERRAA</sequence>
<keyword evidence="2" id="KW-1185">Reference proteome</keyword>
<evidence type="ECO:0000313" key="2">
    <source>
        <dbReference type="Proteomes" id="UP000319004"/>
    </source>
</evidence>
<proteinExistence type="predicted"/>
<dbReference type="AlphaFoldDB" id="A0A518HLF6"/>
<reference evidence="1 2" key="1">
    <citation type="submission" date="2019-03" db="EMBL/GenBank/DDBJ databases">
        <title>Deep-cultivation of Planctomycetes and their phenomic and genomic characterization uncovers novel biology.</title>
        <authorList>
            <person name="Wiegand S."/>
            <person name="Jogler M."/>
            <person name="Boedeker C."/>
            <person name="Pinto D."/>
            <person name="Vollmers J."/>
            <person name="Rivas-Marin E."/>
            <person name="Kohn T."/>
            <person name="Peeters S.H."/>
            <person name="Heuer A."/>
            <person name="Rast P."/>
            <person name="Oberbeckmann S."/>
            <person name="Bunk B."/>
            <person name="Jeske O."/>
            <person name="Meyerdierks A."/>
            <person name="Storesund J.E."/>
            <person name="Kallscheuer N."/>
            <person name="Luecker S."/>
            <person name="Lage O.M."/>
            <person name="Pohl T."/>
            <person name="Merkel B.J."/>
            <person name="Hornburger P."/>
            <person name="Mueller R.-W."/>
            <person name="Bruemmer F."/>
            <person name="Labrenz M."/>
            <person name="Spormann A.M."/>
            <person name="Op den Camp H."/>
            <person name="Overmann J."/>
            <person name="Amann R."/>
            <person name="Jetten M.S.M."/>
            <person name="Mascher T."/>
            <person name="Medema M.H."/>
            <person name="Devos D.P."/>
            <person name="Kaster A.-K."/>
            <person name="Ovreas L."/>
            <person name="Rohde M."/>
            <person name="Galperin M.Y."/>
            <person name="Jogler C."/>
        </authorList>
    </citation>
    <scope>NUCLEOTIDE SEQUENCE [LARGE SCALE GENOMIC DNA]</scope>
    <source>
        <strain evidence="1 2">Enr13</strain>
    </source>
</reference>
<evidence type="ECO:0000313" key="1">
    <source>
        <dbReference type="EMBL" id="QDV41673.1"/>
    </source>
</evidence>
<gene>
    <name evidence="1" type="ORF">Enr13x_15160</name>
</gene>
<accession>A0A518HLF6</accession>
<dbReference type="Proteomes" id="UP000319004">
    <property type="component" value="Chromosome"/>
</dbReference>
<evidence type="ECO:0008006" key="3">
    <source>
        <dbReference type="Google" id="ProtNLM"/>
    </source>
</evidence>
<dbReference type="KEGG" id="snep:Enr13x_15160"/>
<dbReference type="EMBL" id="CP037423">
    <property type="protein sequence ID" value="QDV41673.1"/>
    <property type="molecule type" value="Genomic_DNA"/>
</dbReference>
<organism evidence="1 2">
    <name type="scientific">Stieleria neptunia</name>
    <dbReference type="NCBI Taxonomy" id="2527979"/>
    <lineage>
        <taxon>Bacteria</taxon>
        <taxon>Pseudomonadati</taxon>
        <taxon>Planctomycetota</taxon>
        <taxon>Planctomycetia</taxon>
        <taxon>Pirellulales</taxon>
        <taxon>Pirellulaceae</taxon>
        <taxon>Stieleria</taxon>
    </lineage>
</organism>
<name>A0A518HLF6_9BACT</name>
<protein>
    <recommendedName>
        <fullName evidence="3">Exostosin family protein</fullName>
    </recommendedName>
</protein>